<evidence type="ECO:0000313" key="2">
    <source>
        <dbReference type="EMBL" id="SEJ87640.1"/>
    </source>
</evidence>
<proteinExistence type="predicted"/>
<dbReference type="EMBL" id="FNYE01000021">
    <property type="protein sequence ID" value="SEJ87640.1"/>
    <property type="molecule type" value="Genomic_DNA"/>
</dbReference>
<name>A0A1H7CLR5_9BURK</name>
<dbReference type="Proteomes" id="UP000198866">
    <property type="component" value="Unassembled WGS sequence"/>
</dbReference>
<sequence>MTNWKKLVDRSESELQRGTLLRFPAGHPFEGNVVMMVCESPDKSGLGLITITGYKAGINCYVGFPKEAGTATLSVEWIVNNWRLWVWPDGDVDHAEYRNALEADEII</sequence>
<gene>
    <name evidence="2" type="ORF">SAMN05192539_102195</name>
</gene>
<accession>A0A1H7CLR5</accession>
<dbReference type="OrthoDB" id="1149257at2"/>
<dbReference type="Pfam" id="PF15572">
    <property type="entry name" value="Imm45"/>
    <property type="match status" value="1"/>
</dbReference>
<organism evidence="2 3">
    <name type="scientific">Paraburkholderia diazotrophica</name>
    <dbReference type="NCBI Taxonomy" id="667676"/>
    <lineage>
        <taxon>Bacteria</taxon>
        <taxon>Pseudomonadati</taxon>
        <taxon>Pseudomonadota</taxon>
        <taxon>Betaproteobacteria</taxon>
        <taxon>Burkholderiales</taxon>
        <taxon>Burkholderiaceae</taxon>
        <taxon>Paraburkholderia</taxon>
    </lineage>
</organism>
<evidence type="ECO:0000313" key="3">
    <source>
        <dbReference type="Proteomes" id="UP000198866"/>
    </source>
</evidence>
<reference evidence="3" key="1">
    <citation type="submission" date="2016-10" db="EMBL/GenBank/DDBJ databases">
        <authorList>
            <person name="Varghese N."/>
            <person name="Submissions S."/>
        </authorList>
    </citation>
    <scope>NUCLEOTIDE SEQUENCE [LARGE SCALE GENOMIC DNA]</scope>
    <source>
        <strain evidence="3">LMG 26031</strain>
    </source>
</reference>
<dbReference type="STRING" id="667676.SAMN05192539_102195"/>
<protein>
    <submittedName>
        <fullName evidence="2">Immunity protein 45</fullName>
    </submittedName>
</protein>
<feature type="domain" description="Immunity protein 45" evidence="1">
    <location>
        <begin position="12"/>
        <end position="93"/>
    </location>
</feature>
<keyword evidence="3" id="KW-1185">Reference proteome</keyword>
<evidence type="ECO:0000259" key="1">
    <source>
        <dbReference type="Pfam" id="PF15572"/>
    </source>
</evidence>
<dbReference type="AlphaFoldDB" id="A0A1H7CLR5"/>
<dbReference type="RefSeq" id="WP_090869872.1">
    <property type="nucleotide sequence ID" value="NZ_FNYE01000021.1"/>
</dbReference>
<dbReference type="InterPro" id="IPR029077">
    <property type="entry name" value="Imm45"/>
</dbReference>